<feature type="compositionally biased region" description="Basic and acidic residues" evidence="1">
    <location>
        <begin position="820"/>
        <end position="838"/>
    </location>
</feature>
<reference evidence="2 3" key="1">
    <citation type="journal article" date="2018" name="Mol. Biol. Evol.">
        <title>Analysis of the draft genome of the red seaweed Gracilariopsis chorda provides insights into genome size evolution in Rhodophyta.</title>
        <authorList>
            <person name="Lee J."/>
            <person name="Yang E.C."/>
            <person name="Graf L."/>
            <person name="Yang J.H."/>
            <person name="Qiu H."/>
            <person name="Zel Zion U."/>
            <person name="Chan C.X."/>
            <person name="Stephens T.G."/>
            <person name="Weber A.P.M."/>
            <person name="Boo G.H."/>
            <person name="Boo S.M."/>
            <person name="Kim K.M."/>
            <person name="Shin Y."/>
            <person name="Jung M."/>
            <person name="Lee S.J."/>
            <person name="Yim H.S."/>
            <person name="Lee J.H."/>
            <person name="Bhattacharya D."/>
            <person name="Yoon H.S."/>
        </authorList>
    </citation>
    <scope>NUCLEOTIDE SEQUENCE [LARGE SCALE GENOMIC DNA]</scope>
    <source>
        <strain evidence="2 3">SKKU-2015</strain>
        <tissue evidence="2">Whole body</tissue>
    </source>
</reference>
<protein>
    <submittedName>
        <fullName evidence="2">Uncharacterized protein</fullName>
    </submittedName>
</protein>
<feature type="compositionally biased region" description="Basic and acidic residues" evidence="1">
    <location>
        <begin position="751"/>
        <end position="763"/>
    </location>
</feature>
<name>A0A2V3IS26_9FLOR</name>
<comment type="caution">
    <text evidence="2">The sequence shown here is derived from an EMBL/GenBank/DDBJ whole genome shotgun (WGS) entry which is preliminary data.</text>
</comment>
<feature type="compositionally biased region" description="Basic and acidic residues" evidence="1">
    <location>
        <begin position="683"/>
        <end position="707"/>
    </location>
</feature>
<feature type="region of interest" description="Disordered" evidence="1">
    <location>
        <begin position="58"/>
        <end position="77"/>
    </location>
</feature>
<evidence type="ECO:0000256" key="1">
    <source>
        <dbReference type="SAM" id="MobiDB-lite"/>
    </source>
</evidence>
<feature type="region of interest" description="Disordered" evidence="1">
    <location>
        <begin position="97"/>
        <end position="121"/>
    </location>
</feature>
<dbReference type="EMBL" id="NBIV01000077">
    <property type="protein sequence ID" value="PXF44919.1"/>
    <property type="molecule type" value="Genomic_DNA"/>
</dbReference>
<sequence length="1384" mass="152747">MSAPQQQQQQRLHFDAAAVPSLNHAMDALREAALTPARPSPSDSLLCTPSTITTPAQLYPTHRPFVSPQPRSSPHSSIAHIFRNNSASANAQLLVKPSHLKPPLPSPARTPSTNANSTVVATPSPASALRLRNAHPNTLYTPSPSPNSEAFVSPSVNNQIPATFSAVKTPGANPIITHEEDSPSASVKKQIATSQDPQVLASFFKLRSAKFLSPLGKNHPKKSHRNLAHVDVNANPLACTDQQAASIPTAVQPDTVLNVPFSMSFGFEETLDIQLGCRASRVPLPYAINVFTYDLHGSIKPCTARLERDPDHHPTTLVDFISCDVLFAPAYDHDNEHDHDELNSQSENVVEEACLIFWAAPDAHLDKGHDTFVLTVTDYNGQEYETKVDIHVTKTEPLIAVHTDDEPADISRTETTIEFLPHQSSLEKSVTVWNKTAGEAPLLLNVVMQDCAAGAFSIRQHPDEETLCIPMYIPAGESCSFSARFNLTPDIQGEHECYGIGLVKFATILPSSVSPEDDAELYHSYDHVLNFVGYSTVTENPDQLKEQFSPPDHDDLQEHQFCHPEAHLHPAQSCPLEDVATYFPSDASQPNSADRSILDSVRDCIRKGTELKMPQLVPRDNVHEKEACVRAEPLPILVSPDAVEPLPEGVSEQPAEYCRMFLHQAPKWTAGQDLPNNQVTRVTRYDKQRPEGKASSKKLEDNQDGRHKPPPIENLKISENGTEKQTPSEAKVVRKDPSTEEQNEGPSSSETRVDGQLEEDRLHATAVQAKTSPAVSADESQPTLQPQPRNALESETMPHTNTQTEEEVHGKRISHANSPDTHHPANEGHVVKNGSRIDRIPPLERTKLPDRLCVKNRVSTAPRKKAPSLSATSVGTERTVKFQRRSATAFENEAREAEEVKSPEEDAVGLSHHSFGTTQSAGNRLPYVLKRLVKNRKPKIKMPRSVRENGVRILSNCGSAILPLFNATSSPVTVTFELKRYPGSETAAIVSQSMLVLEPQQRTKVVITRLSAKQGHLRIIIASYLRGAVKLSTVYHVPLYLEACRNRLPAATGFAVDRPTITFYNSNSRYQTCSLRVLNGTYGSVPFKVWIGGGKNADNDNGTVFQIISPTEGTVEGRKCVTVEVRFNSSHPVQYYRRMLYISMANNTDKIPIFAYTGSSSVRLSVLDGGIFRAENLGTRSGFVVLSGPEVHSEDNVTEKIVLKPNEKRDLVSPYGSGTIMYTGDEIARSRFCRAVRLSQDARNEVDDEMVLFLGGFNGEENARTTEGLHWPRDTRHSLHYAGRLLGNCIRRYRYDPEQGHIITDRRSTDDSGWQASIDANGYVHIENYDSENKLKFSCKGAEPTVGVIPPLGDAKLAAFVEQVQIFARGTSVELYNQPRGEYV</sequence>
<proteinExistence type="predicted"/>
<organism evidence="2 3">
    <name type="scientific">Gracilariopsis chorda</name>
    <dbReference type="NCBI Taxonomy" id="448386"/>
    <lineage>
        <taxon>Eukaryota</taxon>
        <taxon>Rhodophyta</taxon>
        <taxon>Florideophyceae</taxon>
        <taxon>Rhodymeniophycidae</taxon>
        <taxon>Gracilariales</taxon>
        <taxon>Gracilariaceae</taxon>
        <taxon>Gracilariopsis</taxon>
    </lineage>
</organism>
<evidence type="ECO:0000313" key="3">
    <source>
        <dbReference type="Proteomes" id="UP000247409"/>
    </source>
</evidence>
<dbReference type="OrthoDB" id="10437983at2759"/>
<dbReference type="Proteomes" id="UP000247409">
    <property type="component" value="Unassembled WGS sequence"/>
</dbReference>
<evidence type="ECO:0000313" key="2">
    <source>
        <dbReference type="EMBL" id="PXF44919.1"/>
    </source>
</evidence>
<keyword evidence="3" id="KW-1185">Reference proteome</keyword>
<feature type="compositionally biased region" description="Polar residues" evidence="1">
    <location>
        <begin position="717"/>
        <end position="728"/>
    </location>
</feature>
<feature type="compositionally biased region" description="Polar residues" evidence="1">
    <location>
        <begin position="768"/>
        <end position="788"/>
    </location>
</feature>
<feature type="compositionally biased region" description="Polar residues" evidence="1">
    <location>
        <begin position="109"/>
        <end position="121"/>
    </location>
</feature>
<accession>A0A2V3IS26</accession>
<feature type="region of interest" description="Disordered" evidence="1">
    <location>
        <begin position="669"/>
        <end position="838"/>
    </location>
</feature>
<gene>
    <name evidence="2" type="ORF">BWQ96_05283</name>
</gene>